<dbReference type="Proteomes" id="UP001239111">
    <property type="component" value="Chromosome 2"/>
</dbReference>
<evidence type="ECO:0000313" key="2">
    <source>
        <dbReference type="Proteomes" id="UP001239111"/>
    </source>
</evidence>
<protein>
    <submittedName>
        <fullName evidence="1">Uncharacterized protein</fullName>
    </submittedName>
</protein>
<keyword evidence="2" id="KW-1185">Reference proteome</keyword>
<comment type="caution">
    <text evidence="1">The sequence shown here is derived from an EMBL/GenBank/DDBJ whole genome shotgun (WGS) entry which is preliminary data.</text>
</comment>
<dbReference type="EMBL" id="CM056742">
    <property type="protein sequence ID" value="KAJ8676820.1"/>
    <property type="molecule type" value="Genomic_DNA"/>
</dbReference>
<gene>
    <name evidence="1" type="ORF">QAD02_012607</name>
</gene>
<organism evidence="1 2">
    <name type="scientific">Eretmocerus hayati</name>
    <dbReference type="NCBI Taxonomy" id="131215"/>
    <lineage>
        <taxon>Eukaryota</taxon>
        <taxon>Metazoa</taxon>
        <taxon>Ecdysozoa</taxon>
        <taxon>Arthropoda</taxon>
        <taxon>Hexapoda</taxon>
        <taxon>Insecta</taxon>
        <taxon>Pterygota</taxon>
        <taxon>Neoptera</taxon>
        <taxon>Endopterygota</taxon>
        <taxon>Hymenoptera</taxon>
        <taxon>Apocrita</taxon>
        <taxon>Proctotrupomorpha</taxon>
        <taxon>Chalcidoidea</taxon>
        <taxon>Aphelinidae</taxon>
        <taxon>Aphelininae</taxon>
        <taxon>Eretmocerus</taxon>
    </lineage>
</organism>
<evidence type="ECO:0000313" key="1">
    <source>
        <dbReference type="EMBL" id="KAJ8676820.1"/>
    </source>
</evidence>
<name>A0ACC2P064_9HYME</name>
<accession>A0ACC2P064</accession>
<sequence>MVISRFRYLGNSTMMYTDRDINVPIWHISLISQNEHWDSYSPNPSCLRSKARLLSLKRLSIQLSRIHDQVIPDSSACEGWEKVDRNHEEVRNSVSSLSKSFNSKLLQFLKNRALKSVNRKRCTFFRNQKLKRQPKEFSPLDHRWLSRVLTSMELDWHKPSENWGGEALYENADFISSEDILNHHYVRKFFALLKELASLRSIRIHSAEEIDELGCLPCLDMTISIIGKNDSQTLVNSG</sequence>
<reference evidence="1" key="1">
    <citation type="submission" date="2023-04" db="EMBL/GenBank/DDBJ databases">
        <title>A chromosome-level genome assembly of the parasitoid wasp Eretmocerus hayati.</title>
        <authorList>
            <person name="Zhong Y."/>
            <person name="Liu S."/>
            <person name="Liu Y."/>
        </authorList>
    </citation>
    <scope>NUCLEOTIDE SEQUENCE</scope>
    <source>
        <strain evidence="1">ZJU_SS_LIU_2023</strain>
    </source>
</reference>
<proteinExistence type="predicted"/>